<feature type="signal peptide" evidence="2">
    <location>
        <begin position="1"/>
        <end position="21"/>
    </location>
</feature>
<dbReference type="Gramene" id="ONK82128">
    <property type="protein sequence ID" value="ONK82128"/>
    <property type="gene ID" value="A4U43_C01F36400"/>
</dbReference>
<feature type="compositionally biased region" description="Basic and acidic residues" evidence="1">
    <location>
        <begin position="123"/>
        <end position="135"/>
    </location>
</feature>
<keyword evidence="2" id="KW-0732">Signal</keyword>
<dbReference type="Proteomes" id="UP000243459">
    <property type="component" value="Chromosome 1"/>
</dbReference>
<sequence>MITSNRLIILMMAILATLLLSLPCVGSTMESTKEGANLAADEVELKSMQDSKATTMSWTRWAKEKLAGFGIGKDKAEEAAGDIATKTQKTAIDIASGAAEKVGEVKEGMEGNAAPDPESTAEAADKASETKEKAVDTANVKGSASDDATMAYRRANVEGAERAYGNAKLKAGEAYKTARDATSHGAKESYEAAKERVSDATGNVGAQYTNYGAGEL</sequence>
<feature type="region of interest" description="Disordered" evidence="1">
    <location>
        <begin position="103"/>
        <end position="143"/>
    </location>
</feature>
<name>A0A5P1FV44_ASPOF</name>
<proteinExistence type="predicted"/>
<feature type="compositionally biased region" description="Basic and acidic residues" evidence="1">
    <location>
        <begin position="176"/>
        <end position="198"/>
    </location>
</feature>
<evidence type="ECO:0000256" key="2">
    <source>
        <dbReference type="SAM" id="SignalP"/>
    </source>
</evidence>
<feature type="chain" id="PRO_5024359542" evidence="2">
    <location>
        <begin position="22"/>
        <end position="216"/>
    </location>
</feature>
<keyword evidence="4" id="KW-1185">Reference proteome</keyword>
<dbReference type="AlphaFoldDB" id="A0A5P1FV44"/>
<organism evidence="3 4">
    <name type="scientific">Asparagus officinalis</name>
    <name type="common">Garden asparagus</name>
    <dbReference type="NCBI Taxonomy" id="4686"/>
    <lineage>
        <taxon>Eukaryota</taxon>
        <taxon>Viridiplantae</taxon>
        <taxon>Streptophyta</taxon>
        <taxon>Embryophyta</taxon>
        <taxon>Tracheophyta</taxon>
        <taxon>Spermatophyta</taxon>
        <taxon>Magnoliopsida</taxon>
        <taxon>Liliopsida</taxon>
        <taxon>Asparagales</taxon>
        <taxon>Asparagaceae</taxon>
        <taxon>Asparagoideae</taxon>
        <taxon>Asparagus</taxon>
    </lineage>
</organism>
<feature type="region of interest" description="Disordered" evidence="1">
    <location>
        <begin position="176"/>
        <end position="216"/>
    </location>
</feature>
<reference evidence="4" key="1">
    <citation type="journal article" date="2017" name="Nat. Commun.">
        <title>The asparagus genome sheds light on the origin and evolution of a young Y chromosome.</title>
        <authorList>
            <person name="Harkess A."/>
            <person name="Zhou J."/>
            <person name="Xu C."/>
            <person name="Bowers J.E."/>
            <person name="Van der Hulst R."/>
            <person name="Ayyampalayam S."/>
            <person name="Mercati F."/>
            <person name="Riccardi P."/>
            <person name="McKain M.R."/>
            <person name="Kakrana A."/>
            <person name="Tang H."/>
            <person name="Ray J."/>
            <person name="Groenendijk J."/>
            <person name="Arikit S."/>
            <person name="Mathioni S.M."/>
            <person name="Nakano M."/>
            <person name="Shan H."/>
            <person name="Telgmann-Rauber A."/>
            <person name="Kanno A."/>
            <person name="Yue Z."/>
            <person name="Chen H."/>
            <person name="Li W."/>
            <person name="Chen Y."/>
            <person name="Xu X."/>
            <person name="Zhang Y."/>
            <person name="Luo S."/>
            <person name="Chen H."/>
            <person name="Gao J."/>
            <person name="Mao Z."/>
            <person name="Pires J.C."/>
            <person name="Luo M."/>
            <person name="Kudrna D."/>
            <person name="Wing R.A."/>
            <person name="Meyers B.C."/>
            <person name="Yi K."/>
            <person name="Kong H."/>
            <person name="Lavrijsen P."/>
            <person name="Sunseri F."/>
            <person name="Falavigna A."/>
            <person name="Ye Y."/>
            <person name="Leebens-Mack J.H."/>
            <person name="Chen G."/>
        </authorList>
    </citation>
    <scope>NUCLEOTIDE SEQUENCE [LARGE SCALE GENOMIC DNA]</scope>
    <source>
        <strain evidence="4">cv. DH0086</strain>
    </source>
</reference>
<feature type="compositionally biased region" description="Polar residues" evidence="1">
    <location>
        <begin position="200"/>
        <end position="210"/>
    </location>
</feature>
<dbReference type="OrthoDB" id="20872at2759"/>
<evidence type="ECO:0000256" key="1">
    <source>
        <dbReference type="SAM" id="MobiDB-lite"/>
    </source>
</evidence>
<evidence type="ECO:0000313" key="4">
    <source>
        <dbReference type="Proteomes" id="UP000243459"/>
    </source>
</evidence>
<protein>
    <submittedName>
        <fullName evidence="3">Uncharacterized protein</fullName>
    </submittedName>
</protein>
<gene>
    <name evidence="3" type="ORF">A4U43_C01F36400</name>
</gene>
<accession>A0A5P1FV44</accession>
<dbReference type="EMBL" id="CM007381">
    <property type="protein sequence ID" value="ONK82128.1"/>
    <property type="molecule type" value="Genomic_DNA"/>
</dbReference>
<evidence type="ECO:0000313" key="3">
    <source>
        <dbReference type="EMBL" id="ONK82128.1"/>
    </source>
</evidence>